<evidence type="ECO:0000313" key="6">
    <source>
        <dbReference type="Proteomes" id="UP000317638"/>
    </source>
</evidence>
<evidence type="ECO:0000313" key="5">
    <source>
        <dbReference type="EMBL" id="TRY17923.1"/>
    </source>
</evidence>
<gene>
    <name evidence="5" type="ORF">FOJ82_10510</name>
</gene>
<sequence>MTIVDVAKHAGVSTASASKVLRNAYGASEAMREKVRASMEELGYRPHGPARGMRGRTYTIGVLVSDIDNPFFSLLADGVSSVIRAHSYELLLSPAGFTRSGQRNVKDALIDHQMDGLVLVSPLMSSEELEETARDIPLCVVGHHSDSDLFDSVAGDDELGASLVVDHLVELGHERIAFVMNHDGRMDPARPEYHRLAGYRAAMERHGLTDQAAVLDASWSFEGGVTAARLVDELPVQPTAVHAGADIVALAMMNELWRQERFIPEAYSLAGYDNSRTSALGPIRLTTVDQSGRQMGETVGRLLVERIEGRTDSRHELMEPTLMARSTTVAPRGE</sequence>
<dbReference type="GO" id="GO:0003700">
    <property type="term" value="F:DNA-binding transcription factor activity"/>
    <property type="evidence" value="ECO:0007669"/>
    <property type="project" value="TreeGrafter"/>
</dbReference>
<protein>
    <submittedName>
        <fullName evidence="5">LacI family transcriptional regulator</fullName>
    </submittedName>
</protein>
<evidence type="ECO:0000259" key="4">
    <source>
        <dbReference type="PROSITE" id="PS50932"/>
    </source>
</evidence>
<proteinExistence type="predicted"/>
<feature type="domain" description="HTH lacI-type" evidence="4">
    <location>
        <begin position="1"/>
        <end position="55"/>
    </location>
</feature>
<dbReference type="Pfam" id="PF13377">
    <property type="entry name" value="Peripla_BP_3"/>
    <property type="match status" value="1"/>
</dbReference>
<dbReference type="Proteomes" id="UP000317638">
    <property type="component" value="Unassembled WGS sequence"/>
</dbReference>
<keyword evidence="3" id="KW-0804">Transcription</keyword>
<dbReference type="SUPFAM" id="SSF47413">
    <property type="entry name" value="lambda repressor-like DNA-binding domains"/>
    <property type="match status" value="1"/>
</dbReference>
<keyword evidence="2" id="KW-0238">DNA-binding</keyword>
<dbReference type="PANTHER" id="PTHR30146:SF153">
    <property type="entry name" value="LACTOSE OPERON REPRESSOR"/>
    <property type="match status" value="1"/>
</dbReference>
<organism evidence="5 6">
    <name type="scientific">Tessaracoccus rhinocerotis</name>
    <dbReference type="NCBI Taxonomy" id="1689449"/>
    <lineage>
        <taxon>Bacteria</taxon>
        <taxon>Bacillati</taxon>
        <taxon>Actinomycetota</taxon>
        <taxon>Actinomycetes</taxon>
        <taxon>Propionibacteriales</taxon>
        <taxon>Propionibacteriaceae</taxon>
        <taxon>Tessaracoccus</taxon>
    </lineage>
</organism>
<dbReference type="InterPro" id="IPR000843">
    <property type="entry name" value="HTH_LacI"/>
</dbReference>
<evidence type="ECO:0000256" key="1">
    <source>
        <dbReference type="ARBA" id="ARBA00023015"/>
    </source>
</evidence>
<dbReference type="OrthoDB" id="189006at2"/>
<dbReference type="InterPro" id="IPR028082">
    <property type="entry name" value="Peripla_BP_I"/>
</dbReference>
<dbReference type="PANTHER" id="PTHR30146">
    <property type="entry name" value="LACI-RELATED TRANSCRIPTIONAL REPRESSOR"/>
    <property type="match status" value="1"/>
</dbReference>
<dbReference type="GO" id="GO:0000976">
    <property type="term" value="F:transcription cis-regulatory region binding"/>
    <property type="evidence" value="ECO:0007669"/>
    <property type="project" value="TreeGrafter"/>
</dbReference>
<dbReference type="PROSITE" id="PS50932">
    <property type="entry name" value="HTH_LACI_2"/>
    <property type="match status" value="1"/>
</dbReference>
<dbReference type="Gene3D" id="3.40.50.2300">
    <property type="match status" value="2"/>
</dbReference>
<accession>A0A553JZQ3</accession>
<dbReference type="InterPro" id="IPR046335">
    <property type="entry name" value="LacI/GalR-like_sensor"/>
</dbReference>
<dbReference type="AlphaFoldDB" id="A0A553JZQ3"/>
<dbReference type="CDD" id="cd01392">
    <property type="entry name" value="HTH_LacI"/>
    <property type="match status" value="1"/>
</dbReference>
<dbReference type="Pfam" id="PF00356">
    <property type="entry name" value="LacI"/>
    <property type="match status" value="1"/>
</dbReference>
<keyword evidence="6" id="KW-1185">Reference proteome</keyword>
<dbReference type="CDD" id="cd06267">
    <property type="entry name" value="PBP1_LacI_sugar_binding-like"/>
    <property type="match status" value="1"/>
</dbReference>
<dbReference type="SUPFAM" id="SSF53822">
    <property type="entry name" value="Periplasmic binding protein-like I"/>
    <property type="match status" value="1"/>
</dbReference>
<keyword evidence="1" id="KW-0805">Transcription regulation</keyword>
<dbReference type="SMART" id="SM00354">
    <property type="entry name" value="HTH_LACI"/>
    <property type="match status" value="1"/>
</dbReference>
<dbReference type="PROSITE" id="PS00356">
    <property type="entry name" value="HTH_LACI_1"/>
    <property type="match status" value="1"/>
</dbReference>
<dbReference type="Gene3D" id="1.10.260.40">
    <property type="entry name" value="lambda repressor-like DNA-binding domains"/>
    <property type="match status" value="1"/>
</dbReference>
<reference evidence="5 6" key="1">
    <citation type="submission" date="2019-07" db="EMBL/GenBank/DDBJ databases">
        <authorList>
            <person name="Zhou L.-Y."/>
        </authorList>
    </citation>
    <scope>NUCLEOTIDE SEQUENCE [LARGE SCALE GENOMIC DNA]</scope>
    <source>
        <strain evidence="5 6">YIM 101269</strain>
    </source>
</reference>
<dbReference type="EMBL" id="VKKG01000004">
    <property type="protein sequence ID" value="TRY17923.1"/>
    <property type="molecule type" value="Genomic_DNA"/>
</dbReference>
<evidence type="ECO:0000256" key="2">
    <source>
        <dbReference type="ARBA" id="ARBA00023125"/>
    </source>
</evidence>
<comment type="caution">
    <text evidence="5">The sequence shown here is derived from an EMBL/GenBank/DDBJ whole genome shotgun (WGS) entry which is preliminary data.</text>
</comment>
<name>A0A553JZQ3_9ACTN</name>
<evidence type="ECO:0000256" key="3">
    <source>
        <dbReference type="ARBA" id="ARBA00023163"/>
    </source>
</evidence>
<dbReference type="InterPro" id="IPR010982">
    <property type="entry name" value="Lambda_DNA-bd_dom_sf"/>
</dbReference>